<accession>A0ABX0SR65</accession>
<comment type="caution">
    <text evidence="2">The sequence shown here is derived from an EMBL/GenBank/DDBJ whole genome shotgun (WGS) entry which is preliminary data.</text>
</comment>
<sequence length="41" mass="4263">MSTVSTVSTVYQGQPPPGAAERPHSTENADAYAFSGQTIHA</sequence>
<reference evidence="2 3" key="1">
    <citation type="submission" date="2020-03" db="EMBL/GenBank/DDBJ databases">
        <title>Sequencing the genomes of 1000 actinobacteria strains.</title>
        <authorList>
            <person name="Klenk H.-P."/>
        </authorList>
    </citation>
    <scope>NUCLEOTIDE SEQUENCE [LARGE SCALE GENOMIC DNA]</scope>
    <source>
        <strain evidence="2 3">DSM 45668</strain>
    </source>
</reference>
<feature type="compositionally biased region" description="Polar residues" evidence="1">
    <location>
        <begin position="1"/>
        <end position="12"/>
    </location>
</feature>
<feature type="region of interest" description="Disordered" evidence="1">
    <location>
        <begin position="1"/>
        <end position="41"/>
    </location>
</feature>
<protein>
    <submittedName>
        <fullName evidence="2">Uncharacterized protein</fullName>
    </submittedName>
</protein>
<dbReference type="Proteomes" id="UP000754495">
    <property type="component" value="Unassembled WGS sequence"/>
</dbReference>
<keyword evidence="3" id="KW-1185">Reference proteome</keyword>
<proteinExistence type="predicted"/>
<name>A0ABX0SR65_9PSEU</name>
<dbReference type="EMBL" id="JAANOU010000001">
    <property type="protein sequence ID" value="NIH79125.1"/>
    <property type="molecule type" value="Genomic_DNA"/>
</dbReference>
<evidence type="ECO:0000313" key="2">
    <source>
        <dbReference type="EMBL" id="NIH79125.1"/>
    </source>
</evidence>
<gene>
    <name evidence="2" type="ORF">FHX46_001655</name>
</gene>
<evidence type="ECO:0000313" key="3">
    <source>
        <dbReference type="Proteomes" id="UP000754495"/>
    </source>
</evidence>
<dbReference type="RefSeq" id="WP_279589441.1">
    <property type="nucleotide sequence ID" value="NZ_JAANOU010000001.1"/>
</dbReference>
<evidence type="ECO:0000256" key="1">
    <source>
        <dbReference type="SAM" id="MobiDB-lite"/>
    </source>
</evidence>
<organism evidence="2 3">
    <name type="scientific">Amycolatopsis viridis</name>
    <dbReference type="NCBI Taxonomy" id="185678"/>
    <lineage>
        <taxon>Bacteria</taxon>
        <taxon>Bacillati</taxon>
        <taxon>Actinomycetota</taxon>
        <taxon>Actinomycetes</taxon>
        <taxon>Pseudonocardiales</taxon>
        <taxon>Pseudonocardiaceae</taxon>
        <taxon>Amycolatopsis</taxon>
    </lineage>
</organism>